<gene>
    <name evidence="1" type="ORF">G5I_08629</name>
</gene>
<dbReference type="EMBL" id="GL888295">
    <property type="protein sequence ID" value="EGI62999.1"/>
    <property type="molecule type" value="Genomic_DNA"/>
</dbReference>
<keyword evidence="2" id="KW-1185">Reference proteome</keyword>
<name>F4WS20_ACREC</name>
<sequence>MSAKQQLGDIDEWIDDSGAYSHITRNSNWFVESKELDPPEELIILDRIDMRNDNKKKVNRNRLNTCNGFTLVAWHNGIIRSIRRCLTAQQRHHDTMPPAARTCCTLVPATFQTADNSLTIL</sequence>
<dbReference type="AlphaFoldDB" id="F4WS20"/>
<evidence type="ECO:0000313" key="2">
    <source>
        <dbReference type="Proteomes" id="UP000007755"/>
    </source>
</evidence>
<dbReference type="Proteomes" id="UP000007755">
    <property type="component" value="Unassembled WGS sequence"/>
</dbReference>
<reference evidence="1" key="1">
    <citation type="submission" date="2011-02" db="EMBL/GenBank/DDBJ databases">
        <title>The genome of the leaf-cutting ant Acromyrmex echinatior suggests key adaptations to social evolution and fungus farming.</title>
        <authorList>
            <person name="Nygaard S."/>
            <person name="Zhang G."/>
        </authorList>
    </citation>
    <scope>NUCLEOTIDE SEQUENCE</scope>
</reference>
<protein>
    <submittedName>
        <fullName evidence="1">Uncharacterized protein</fullName>
    </submittedName>
</protein>
<organism evidence="2">
    <name type="scientific">Acromyrmex echinatior</name>
    <name type="common">Panamanian leafcutter ant</name>
    <name type="synonym">Acromyrmex octospinosus echinatior</name>
    <dbReference type="NCBI Taxonomy" id="103372"/>
    <lineage>
        <taxon>Eukaryota</taxon>
        <taxon>Metazoa</taxon>
        <taxon>Ecdysozoa</taxon>
        <taxon>Arthropoda</taxon>
        <taxon>Hexapoda</taxon>
        <taxon>Insecta</taxon>
        <taxon>Pterygota</taxon>
        <taxon>Neoptera</taxon>
        <taxon>Endopterygota</taxon>
        <taxon>Hymenoptera</taxon>
        <taxon>Apocrita</taxon>
        <taxon>Aculeata</taxon>
        <taxon>Formicoidea</taxon>
        <taxon>Formicidae</taxon>
        <taxon>Myrmicinae</taxon>
        <taxon>Acromyrmex</taxon>
    </lineage>
</organism>
<proteinExistence type="predicted"/>
<accession>F4WS20</accession>
<evidence type="ECO:0000313" key="1">
    <source>
        <dbReference type="EMBL" id="EGI62999.1"/>
    </source>
</evidence>
<dbReference type="InParanoid" id="F4WS20"/>